<evidence type="ECO:0000313" key="8">
    <source>
        <dbReference type="Proteomes" id="UP001596403"/>
    </source>
</evidence>
<evidence type="ECO:0000256" key="5">
    <source>
        <dbReference type="ARBA" id="ARBA00023163"/>
    </source>
</evidence>
<dbReference type="CDD" id="cd07377">
    <property type="entry name" value="WHTH_GntR"/>
    <property type="match status" value="1"/>
</dbReference>
<dbReference type="SUPFAM" id="SSF46785">
    <property type="entry name" value="Winged helix' DNA-binding domain"/>
    <property type="match status" value="1"/>
</dbReference>
<dbReference type="SUPFAM" id="SSF53383">
    <property type="entry name" value="PLP-dependent transferases"/>
    <property type="match status" value="1"/>
</dbReference>
<dbReference type="InterPro" id="IPR015424">
    <property type="entry name" value="PyrdxlP-dep_Trfase"/>
</dbReference>
<protein>
    <submittedName>
        <fullName evidence="7">PLP-dependent aminotransferase family protein</fullName>
    </submittedName>
</protein>
<comment type="caution">
    <text evidence="7">The sequence shown here is derived from an EMBL/GenBank/DDBJ whole genome shotgun (WGS) entry which is preliminary data.</text>
</comment>
<evidence type="ECO:0000256" key="4">
    <source>
        <dbReference type="ARBA" id="ARBA00023125"/>
    </source>
</evidence>
<name>A0ABW1YWC4_9RHOB</name>
<keyword evidence="8" id="KW-1185">Reference proteome</keyword>
<gene>
    <name evidence="7" type="ORF">ACFQAU_07340</name>
</gene>
<dbReference type="InterPro" id="IPR036390">
    <property type="entry name" value="WH_DNA-bd_sf"/>
</dbReference>
<dbReference type="InterPro" id="IPR000524">
    <property type="entry name" value="Tscrpt_reg_HTH_GntR"/>
</dbReference>
<dbReference type="Gene3D" id="3.40.640.10">
    <property type="entry name" value="Type I PLP-dependent aspartate aminotransferase-like (Major domain)"/>
    <property type="match status" value="1"/>
</dbReference>
<dbReference type="InterPro" id="IPR036388">
    <property type="entry name" value="WH-like_DNA-bd_sf"/>
</dbReference>
<proteinExistence type="inferred from homology"/>
<dbReference type="CDD" id="cd00609">
    <property type="entry name" value="AAT_like"/>
    <property type="match status" value="1"/>
</dbReference>
<dbReference type="Proteomes" id="UP001596403">
    <property type="component" value="Unassembled WGS sequence"/>
</dbReference>
<evidence type="ECO:0000256" key="1">
    <source>
        <dbReference type="ARBA" id="ARBA00005384"/>
    </source>
</evidence>
<organism evidence="7 8">
    <name type="scientific">Sulfitobacter profundi</name>
    <dbReference type="NCBI Taxonomy" id="2679961"/>
    <lineage>
        <taxon>Bacteria</taxon>
        <taxon>Pseudomonadati</taxon>
        <taxon>Pseudomonadota</taxon>
        <taxon>Alphaproteobacteria</taxon>
        <taxon>Rhodobacterales</taxon>
        <taxon>Roseobacteraceae</taxon>
        <taxon>Sulfitobacter</taxon>
    </lineage>
</organism>
<keyword evidence="7" id="KW-0032">Aminotransferase</keyword>
<dbReference type="RefSeq" id="WP_240791553.1">
    <property type="nucleotide sequence ID" value="NZ_JBHSWA010000001.1"/>
</dbReference>
<sequence length="460" mass="50071">MTKWRPDPGSLTRPAYRSLVQAIETAIQHGALKPGDRMPTQRQMAFDLSLSVQTVSRAYDKLVEAGKIVGEVGRGTFVRAASDDISMPFVSRKAAGRLLDMSILKPVLDHAHEEAMQKTLRAMARSLPRAVMGDFRQDLRAGDGSSSVRRWLSLCGLDLEGMAVIPTNGSTSAMTVAIMTAAQPGDLIVSEDIGHHTLRPLARFLGIRLQGVTVDAGGICPEALERVCAKEPVKAVYLIPNGANPLAFTMTESRRAAVIEVARRHDVLIIENQSWGPLQDAPPPPMAMMAPERVLYFTSLTKCLMPGLRVGYLVVPDHLSASAGNRHMATNWMATNLMTEIASHWIEDGTANTLLNRQQLALRDRADFAANVFRGLDMRTSPNGLHLWLPCSDIYEEAALVKSLHEIGIAVASGASFAIGPPDRHPGLRLAIGGQSFPEFARGIRMIDANLRNRARRAGL</sequence>
<dbReference type="Pfam" id="PF00392">
    <property type="entry name" value="GntR"/>
    <property type="match status" value="1"/>
</dbReference>
<dbReference type="Gene3D" id="1.10.10.10">
    <property type="entry name" value="Winged helix-like DNA-binding domain superfamily/Winged helix DNA-binding domain"/>
    <property type="match status" value="1"/>
</dbReference>
<dbReference type="InterPro" id="IPR051446">
    <property type="entry name" value="HTH_trans_reg/aminotransferase"/>
</dbReference>
<keyword evidence="7" id="KW-0808">Transferase</keyword>
<keyword evidence="2" id="KW-0663">Pyridoxal phosphate</keyword>
<reference evidence="8" key="1">
    <citation type="journal article" date="2019" name="Int. J. Syst. Evol. Microbiol.">
        <title>The Global Catalogue of Microorganisms (GCM) 10K type strain sequencing project: providing services to taxonomists for standard genome sequencing and annotation.</title>
        <authorList>
            <consortium name="The Broad Institute Genomics Platform"/>
            <consortium name="The Broad Institute Genome Sequencing Center for Infectious Disease"/>
            <person name="Wu L."/>
            <person name="Ma J."/>
        </authorList>
    </citation>
    <scope>NUCLEOTIDE SEQUENCE [LARGE SCALE GENOMIC DNA]</scope>
    <source>
        <strain evidence="8">NBRC 111368</strain>
    </source>
</reference>
<dbReference type="InterPro" id="IPR004839">
    <property type="entry name" value="Aminotransferase_I/II_large"/>
</dbReference>
<accession>A0ABW1YWC4</accession>
<dbReference type="EMBL" id="JBHSWA010000001">
    <property type="protein sequence ID" value="MFC6641566.1"/>
    <property type="molecule type" value="Genomic_DNA"/>
</dbReference>
<evidence type="ECO:0000256" key="2">
    <source>
        <dbReference type="ARBA" id="ARBA00022898"/>
    </source>
</evidence>
<dbReference type="SMART" id="SM00345">
    <property type="entry name" value="HTH_GNTR"/>
    <property type="match status" value="1"/>
</dbReference>
<comment type="similarity">
    <text evidence="1">In the C-terminal section; belongs to the class-I pyridoxal-phosphate-dependent aminotransferase family.</text>
</comment>
<evidence type="ECO:0000313" key="7">
    <source>
        <dbReference type="EMBL" id="MFC6641566.1"/>
    </source>
</evidence>
<keyword evidence="3" id="KW-0805">Transcription regulation</keyword>
<dbReference type="GO" id="GO:0008483">
    <property type="term" value="F:transaminase activity"/>
    <property type="evidence" value="ECO:0007669"/>
    <property type="project" value="UniProtKB-KW"/>
</dbReference>
<dbReference type="PANTHER" id="PTHR46577">
    <property type="entry name" value="HTH-TYPE TRANSCRIPTIONAL REGULATORY PROTEIN GABR"/>
    <property type="match status" value="1"/>
</dbReference>
<evidence type="ECO:0000259" key="6">
    <source>
        <dbReference type="PROSITE" id="PS50949"/>
    </source>
</evidence>
<dbReference type="PANTHER" id="PTHR46577:SF1">
    <property type="entry name" value="HTH-TYPE TRANSCRIPTIONAL REGULATORY PROTEIN GABR"/>
    <property type="match status" value="1"/>
</dbReference>
<evidence type="ECO:0000256" key="3">
    <source>
        <dbReference type="ARBA" id="ARBA00023015"/>
    </source>
</evidence>
<dbReference type="InterPro" id="IPR015421">
    <property type="entry name" value="PyrdxlP-dep_Trfase_major"/>
</dbReference>
<keyword evidence="5" id="KW-0804">Transcription</keyword>
<dbReference type="Pfam" id="PF00155">
    <property type="entry name" value="Aminotran_1_2"/>
    <property type="match status" value="1"/>
</dbReference>
<keyword evidence="4" id="KW-0238">DNA-binding</keyword>
<feature type="domain" description="HTH gntR-type" evidence="6">
    <location>
        <begin position="13"/>
        <end position="81"/>
    </location>
</feature>
<dbReference type="PROSITE" id="PS50949">
    <property type="entry name" value="HTH_GNTR"/>
    <property type="match status" value="1"/>
</dbReference>